<feature type="compositionally biased region" description="Low complexity" evidence="8">
    <location>
        <begin position="84"/>
        <end position="94"/>
    </location>
</feature>
<dbReference type="Pfam" id="PF02618">
    <property type="entry name" value="YceG"/>
    <property type="match status" value="1"/>
</dbReference>
<feature type="transmembrane region" description="Helical" evidence="7">
    <location>
        <begin position="119"/>
        <end position="139"/>
    </location>
</feature>
<dbReference type="GO" id="GO:0005886">
    <property type="term" value="C:plasma membrane"/>
    <property type="evidence" value="ECO:0007669"/>
    <property type="project" value="UniProtKB-SubCell"/>
</dbReference>
<comment type="subcellular location">
    <subcellularLocation>
        <location evidence="7">Cell membrane</location>
        <topology evidence="7">Single-pass membrane protein</topology>
    </subcellularLocation>
</comment>
<feature type="compositionally biased region" description="Basic and acidic residues" evidence="8">
    <location>
        <begin position="8"/>
        <end position="19"/>
    </location>
</feature>
<dbReference type="PANTHER" id="PTHR30518">
    <property type="entry name" value="ENDOLYTIC MUREIN TRANSGLYCOSYLASE"/>
    <property type="match status" value="1"/>
</dbReference>
<evidence type="ECO:0000256" key="8">
    <source>
        <dbReference type="SAM" id="MobiDB-lite"/>
    </source>
</evidence>
<reference evidence="9" key="1">
    <citation type="submission" date="2022-12" db="EMBL/GenBank/DDBJ databases">
        <title>Reference genome sequencing for broad-spectrum identification of bacterial and archaeal isolates by mass spectrometry.</title>
        <authorList>
            <person name="Sekiguchi Y."/>
            <person name="Tourlousse D.M."/>
        </authorList>
    </citation>
    <scope>NUCLEOTIDE SEQUENCE</scope>
    <source>
        <strain evidence="9">14</strain>
    </source>
</reference>
<protein>
    <recommendedName>
        <fullName evidence="7">Endolytic murein transglycosylase</fullName>
        <ecNumber evidence="7">4.2.2.29</ecNumber>
    </recommendedName>
    <alternativeName>
        <fullName evidence="7">Peptidoglycan lytic transglycosylase</fullName>
    </alternativeName>
    <alternativeName>
        <fullName evidence="7">Peptidoglycan polymerization terminase</fullName>
    </alternativeName>
</protein>
<evidence type="ECO:0000256" key="7">
    <source>
        <dbReference type="HAMAP-Rule" id="MF_02065"/>
    </source>
</evidence>
<evidence type="ECO:0000313" key="9">
    <source>
        <dbReference type="EMBL" id="GLI28792.1"/>
    </source>
</evidence>
<dbReference type="GO" id="GO:0071555">
    <property type="term" value="P:cell wall organization"/>
    <property type="evidence" value="ECO:0007669"/>
    <property type="project" value="UniProtKB-KW"/>
</dbReference>
<dbReference type="GO" id="GO:0008932">
    <property type="term" value="F:lytic endotransglycosylase activity"/>
    <property type="evidence" value="ECO:0007669"/>
    <property type="project" value="UniProtKB-UniRule"/>
</dbReference>
<comment type="catalytic activity">
    <reaction evidence="7">
        <text>a peptidoglycan chain = a peptidoglycan chain with N-acetyl-1,6-anhydromuramyl-[peptide] at the reducing end + a peptidoglycan chain with N-acetylglucosamine at the non-reducing end.</text>
        <dbReference type="EC" id="4.2.2.29"/>
    </reaction>
</comment>
<evidence type="ECO:0000256" key="4">
    <source>
        <dbReference type="ARBA" id="ARBA00023136"/>
    </source>
</evidence>
<accession>A0A9W6D0X8</accession>
<dbReference type="AlphaFoldDB" id="A0A9W6D0X8"/>
<dbReference type="NCBIfam" id="TIGR00247">
    <property type="entry name" value="endolytic transglycosylase MltG"/>
    <property type="match status" value="1"/>
</dbReference>
<sequence>MSYPPPSDGRRGRSHHDDGLDWDQMLSGQPGGGAGRAERPEQPAAQAPQGRPMTRREMREAEAAAAARGRKAPASRREARQAEAPEPQQAPARRTTAAEPGPLEFGDDHEPTERRRGGWGCLVVLLVIVGVLVGGYFAVQAPLAAFMERFEPAPDYTGTGTGELVFMIEDGDTGEDIARNLHDQGVTASFDAFYELILEQNPTFFPGAYQIATEMSAQSALDALLDDANRLENTFVITEGMWAENALSAASQGTGIPVDELQAAAADPAALGLPAEAETVEGFLFPATYTFGPDATADEVIQTLVDRQFQALDEAGVAPEDRWETIIIASMLEREAGLREDYYKVSRVIQNRLSDASPTNGLLQFDSTVHYGIGEDGVITTTDAERADASNPYNSYVHPGLPPGPIGNPGDLGIDAALNPADGTWVYFVTVNLDTGETVFSTTLGEHEAAVQQYLAWLADHPEYGG</sequence>
<dbReference type="Proteomes" id="UP001144396">
    <property type="component" value="Unassembled WGS sequence"/>
</dbReference>
<dbReference type="EC" id="4.2.2.29" evidence="7"/>
<keyword evidence="2 7" id="KW-0812">Transmembrane</keyword>
<name>A0A9W6D0X8_9MICO</name>
<feature type="site" description="Important for catalytic activity" evidence="7">
    <location>
        <position position="335"/>
    </location>
</feature>
<evidence type="ECO:0000313" key="10">
    <source>
        <dbReference type="Proteomes" id="UP001144396"/>
    </source>
</evidence>
<evidence type="ECO:0000256" key="2">
    <source>
        <dbReference type="ARBA" id="ARBA00022692"/>
    </source>
</evidence>
<comment type="similarity">
    <text evidence="7">Belongs to the transglycosylase MltG family.</text>
</comment>
<dbReference type="GO" id="GO:0009252">
    <property type="term" value="P:peptidoglycan biosynthetic process"/>
    <property type="evidence" value="ECO:0007669"/>
    <property type="project" value="UniProtKB-UniRule"/>
</dbReference>
<evidence type="ECO:0000256" key="1">
    <source>
        <dbReference type="ARBA" id="ARBA00022475"/>
    </source>
</evidence>
<dbReference type="EMBL" id="BSDP01000001">
    <property type="protein sequence ID" value="GLI28792.1"/>
    <property type="molecule type" value="Genomic_DNA"/>
</dbReference>
<dbReference type="InterPro" id="IPR003770">
    <property type="entry name" value="MLTG-like"/>
</dbReference>
<keyword evidence="1 7" id="KW-1003">Cell membrane</keyword>
<dbReference type="Gene3D" id="3.30.1490.480">
    <property type="entry name" value="Endolytic murein transglycosylase"/>
    <property type="match status" value="1"/>
</dbReference>
<feature type="region of interest" description="Disordered" evidence="8">
    <location>
        <begin position="1"/>
        <end position="113"/>
    </location>
</feature>
<keyword evidence="10" id="KW-1185">Reference proteome</keyword>
<keyword evidence="4 7" id="KW-0472">Membrane</keyword>
<keyword evidence="5 7" id="KW-0456">Lyase</keyword>
<evidence type="ECO:0000256" key="5">
    <source>
        <dbReference type="ARBA" id="ARBA00023239"/>
    </source>
</evidence>
<dbReference type="Gene3D" id="3.30.160.60">
    <property type="entry name" value="Classic Zinc Finger"/>
    <property type="match status" value="1"/>
</dbReference>
<comment type="function">
    <text evidence="7">Functions as a peptidoglycan terminase that cleaves nascent peptidoglycan strands endolytically to terminate their elongation.</text>
</comment>
<organism evidence="9 10">
    <name type="scientific">Agromyces rhizosphaerae</name>
    <dbReference type="NCBI Taxonomy" id="88374"/>
    <lineage>
        <taxon>Bacteria</taxon>
        <taxon>Bacillati</taxon>
        <taxon>Actinomycetota</taxon>
        <taxon>Actinomycetes</taxon>
        <taxon>Micrococcales</taxon>
        <taxon>Microbacteriaceae</taxon>
        <taxon>Agromyces</taxon>
    </lineage>
</organism>
<gene>
    <name evidence="7" type="primary">mltG</name>
    <name evidence="9" type="ORF">ARHIZOSPH14_30340</name>
</gene>
<proteinExistence type="inferred from homology"/>
<dbReference type="RefSeq" id="WP_281886465.1">
    <property type="nucleotide sequence ID" value="NZ_BSDP01000001.1"/>
</dbReference>
<evidence type="ECO:0000256" key="6">
    <source>
        <dbReference type="ARBA" id="ARBA00023316"/>
    </source>
</evidence>
<comment type="caution">
    <text evidence="9">The sequence shown here is derived from an EMBL/GenBank/DDBJ whole genome shotgun (WGS) entry which is preliminary data.</text>
</comment>
<keyword evidence="3 7" id="KW-1133">Transmembrane helix</keyword>
<dbReference type="HAMAP" id="MF_02065">
    <property type="entry name" value="MltG"/>
    <property type="match status" value="1"/>
</dbReference>
<feature type="compositionally biased region" description="Low complexity" evidence="8">
    <location>
        <begin position="42"/>
        <end position="52"/>
    </location>
</feature>
<keyword evidence="6 7" id="KW-0961">Cell wall biogenesis/degradation</keyword>
<dbReference type="PANTHER" id="PTHR30518:SF2">
    <property type="entry name" value="ENDOLYTIC MUREIN TRANSGLYCOSYLASE"/>
    <property type="match status" value="1"/>
</dbReference>
<evidence type="ECO:0000256" key="3">
    <source>
        <dbReference type="ARBA" id="ARBA00022989"/>
    </source>
</evidence>